<dbReference type="OrthoDB" id="167398at2759"/>
<evidence type="ECO:0000256" key="3">
    <source>
        <dbReference type="ARBA" id="ARBA00022982"/>
    </source>
</evidence>
<gene>
    <name evidence="12" type="ORF">BB561_002473</name>
</gene>
<evidence type="ECO:0000259" key="10">
    <source>
        <dbReference type="Pfam" id="PF08022"/>
    </source>
</evidence>
<dbReference type="Pfam" id="PF08022">
    <property type="entry name" value="FAD_binding_8"/>
    <property type="match status" value="1"/>
</dbReference>
<dbReference type="InterPro" id="IPR013121">
    <property type="entry name" value="Fe_red_NAD-bd_6"/>
</dbReference>
<evidence type="ECO:0000256" key="6">
    <source>
        <dbReference type="ARBA" id="ARBA00023065"/>
    </source>
</evidence>
<dbReference type="STRING" id="133385.A0A2T9YQA2"/>
<comment type="subcellular location">
    <subcellularLocation>
        <location evidence="1">Membrane</location>
        <topology evidence="1">Multi-pass membrane protein</topology>
    </subcellularLocation>
</comment>
<sequence length="422" mass="48812">MFAFWSFIHSIEAFFIYYYPNAVYLNSIKYSHNKVKVALGESKANNSVLETNLQIQTPIFKADNYMLVTGILAMALCTIVLITSLPIIRKKYYEVFYYIHHLFIGIVIATILHAGIPKFRIVAIIIYCLHKLINIISIKKYSNKEIYIRRISENSIMLQLPRKKKTVEKYTQFNPEFGKYIFLCCPQISKFQWHAFDLSGTKSDNINYDTLIISTKGRWTNKLHQMLVKEKLLRPNGSPGFTLLTTRHFHSAHSYILENDVVILVAGGVGISPMIPIIDEYLSDSSSKNSNYKSKKIYLIWICRDLSLVSLVAETVSKYYTSDIINNFSIKVYYTGKTVIYDLNFQVLTIFQNQHIAQTYAHKPDIYKVYTEIIKKYEKSTNVGVCSVGSKELTSYTKAMSVKWGRENGMCFRMNYYKASLM</sequence>
<dbReference type="PANTHER" id="PTHR11972">
    <property type="entry name" value="NADPH OXIDASE"/>
    <property type="match status" value="1"/>
</dbReference>
<name>A0A2T9YQA2_9FUNG</name>
<accession>A0A2T9YQA2</accession>
<dbReference type="InterPro" id="IPR013112">
    <property type="entry name" value="FAD-bd_8"/>
</dbReference>
<evidence type="ECO:0000256" key="7">
    <source>
        <dbReference type="ARBA" id="ARBA00023136"/>
    </source>
</evidence>
<feature type="domain" description="Ferric reductase NAD binding" evidence="11">
    <location>
        <begin position="260"/>
        <end position="398"/>
    </location>
</feature>
<keyword evidence="4 8" id="KW-1133">Transmembrane helix</keyword>
<keyword evidence="13" id="KW-1185">Reference proteome</keyword>
<organism evidence="12 13">
    <name type="scientific">Smittium simulii</name>
    <dbReference type="NCBI Taxonomy" id="133385"/>
    <lineage>
        <taxon>Eukaryota</taxon>
        <taxon>Fungi</taxon>
        <taxon>Fungi incertae sedis</taxon>
        <taxon>Zoopagomycota</taxon>
        <taxon>Kickxellomycotina</taxon>
        <taxon>Harpellomycetes</taxon>
        <taxon>Harpellales</taxon>
        <taxon>Legeriomycetaceae</taxon>
        <taxon>Smittium</taxon>
    </lineage>
</organism>
<evidence type="ECO:0000256" key="2">
    <source>
        <dbReference type="ARBA" id="ARBA00022692"/>
    </source>
</evidence>
<keyword evidence="7 8" id="KW-0472">Membrane</keyword>
<keyword evidence="3" id="KW-0249">Electron transport</keyword>
<feature type="transmembrane region" description="Helical" evidence="8">
    <location>
        <begin position="95"/>
        <end position="115"/>
    </location>
</feature>
<keyword evidence="2 8" id="KW-0812">Transmembrane</keyword>
<dbReference type="Gene3D" id="3.40.50.80">
    <property type="entry name" value="Nucleotide-binding domain of ferredoxin-NADP reductase (FNR) module"/>
    <property type="match status" value="1"/>
</dbReference>
<evidence type="ECO:0000256" key="8">
    <source>
        <dbReference type="SAM" id="Phobius"/>
    </source>
</evidence>
<keyword evidence="5" id="KW-0560">Oxidoreductase</keyword>
<feature type="transmembrane region" description="Helical" evidence="8">
    <location>
        <begin position="65"/>
        <end position="88"/>
    </location>
</feature>
<evidence type="ECO:0000313" key="12">
    <source>
        <dbReference type="EMBL" id="PVU94538.1"/>
    </source>
</evidence>
<dbReference type="Pfam" id="PF01794">
    <property type="entry name" value="Ferric_reduct"/>
    <property type="match status" value="1"/>
</dbReference>
<dbReference type="EMBL" id="MBFR01000086">
    <property type="protein sequence ID" value="PVU94538.1"/>
    <property type="molecule type" value="Genomic_DNA"/>
</dbReference>
<protein>
    <recommendedName>
        <fullName evidence="14">FAD-binding FR-type domain-containing protein</fullName>
    </recommendedName>
</protein>
<evidence type="ECO:0000256" key="5">
    <source>
        <dbReference type="ARBA" id="ARBA00023002"/>
    </source>
</evidence>
<keyword evidence="6" id="KW-0406">Ion transport</keyword>
<comment type="caution">
    <text evidence="12">The sequence shown here is derived from an EMBL/GenBank/DDBJ whole genome shotgun (WGS) entry which is preliminary data.</text>
</comment>
<evidence type="ECO:0000259" key="9">
    <source>
        <dbReference type="Pfam" id="PF01794"/>
    </source>
</evidence>
<evidence type="ECO:0000313" key="13">
    <source>
        <dbReference type="Proteomes" id="UP000245383"/>
    </source>
</evidence>
<evidence type="ECO:0000259" key="11">
    <source>
        <dbReference type="Pfam" id="PF08030"/>
    </source>
</evidence>
<dbReference type="Pfam" id="PF08030">
    <property type="entry name" value="NAD_binding_6"/>
    <property type="match status" value="1"/>
</dbReference>
<keyword evidence="6" id="KW-0813">Transport</keyword>
<dbReference type="GO" id="GO:0005886">
    <property type="term" value="C:plasma membrane"/>
    <property type="evidence" value="ECO:0007669"/>
    <property type="project" value="TreeGrafter"/>
</dbReference>
<dbReference type="InterPro" id="IPR039261">
    <property type="entry name" value="FNR_nucleotide-bd"/>
</dbReference>
<dbReference type="GO" id="GO:0006811">
    <property type="term" value="P:monoatomic ion transport"/>
    <property type="evidence" value="ECO:0007669"/>
    <property type="project" value="UniProtKB-KW"/>
</dbReference>
<dbReference type="CDD" id="cd06186">
    <property type="entry name" value="NOX_Duox_like_FAD_NADP"/>
    <property type="match status" value="1"/>
</dbReference>
<feature type="domain" description="Ferric oxidoreductase" evidence="9">
    <location>
        <begin position="53"/>
        <end position="110"/>
    </location>
</feature>
<dbReference type="InterPro" id="IPR013130">
    <property type="entry name" value="Fe3_Rdtase_TM_dom"/>
</dbReference>
<dbReference type="InterPro" id="IPR050369">
    <property type="entry name" value="RBOH/FRE"/>
</dbReference>
<evidence type="ECO:0000256" key="1">
    <source>
        <dbReference type="ARBA" id="ARBA00004141"/>
    </source>
</evidence>
<reference evidence="12 13" key="1">
    <citation type="journal article" date="2018" name="MBio">
        <title>Comparative Genomics Reveals the Core Gene Toolbox for the Fungus-Insect Symbiosis.</title>
        <authorList>
            <person name="Wang Y."/>
            <person name="Stata M."/>
            <person name="Wang W."/>
            <person name="Stajich J.E."/>
            <person name="White M.M."/>
            <person name="Moncalvo J.M."/>
        </authorList>
    </citation>
    <scope>NUCLEOTIDE SEQUENCE [LARGE SCALE GENOMIC DNA]</scope>
    <source>
        <strain evidence="12 13">SWE-8-4</strain>
    </source>
</reference>
<feature type="domain" description="FAD-binding 8" evidence="10">
    <location>
        <begin position="148"/>
        <end position="235"/>
    </location>
</feature>
<dbReference type="GO" id="GO:0016491">
    <property type="term" value="F:oxidoreductase activity"/>
    <property type="evidence" value="ECO:0007669"/>
    <property type="project" value="UniProtKB-KW"/>
</dbReference>
<evidence type="ECO:0000256" key="4">
    <source>
        <dbReference type="ARBA" id="ARBA00022989"/>
    </source>
</evidence>
<evidence type="ECO:0008006" key="14">
    <source>
        <dbReference type="Google" id="ProtNLM"/>
    </source>
</evidence>
<dbReference type="AlphaFoldDB" id="A0A2T9YQA2"/>
<proteinExistence type="predicted"/>
<dbReference type="Proteomes" id="UP000245383">
    <property type="component" value="Unassembled WGS sequence"/>
</dbReference>
<dbReference type="SUPFAM" id="SSF52343">
    <property type="entry name" value="Ferredoxin reductase-like, C-terminal NADP-linked domain"/>
    <property type="match status" value="1"/>
</dbReference>